<evidence type="ECO:0000313" key="13">
    <source>
        <dbReference type="Proteomes" id="UP000566819"/>
    </source>
</evidence>
<dbReference type="GO" id="GO:0005634">
    <property type="term" value="C:nucleus"/>
    <property type="evidence" value="ECO:0007669"/>
    <property type="project" value="UniProtKB-SubCell"/>
</dbReference>
<dbReference type="SUPFAM" id="SSF57716">
    <property type="entry name" value="Glucocorticoid receptor-like (DNA-binding domain)"/>
    <property type="match status" value="1"/>
</dbReference>
<dbReference type="PANTHER" id="PTHR10071">
    <property type="entry name" value="TRANSCRIPTION FACTOR GATA FAMILY MEMBER"/>
    <property type="match status" value="1"/>
</dbReference>
<keyword evidence="3 9" id="KW-0863">Zinc-finger</keyword>
<keyword evidence="4" id="KW-0862">Zinc</keyword>
<sequence length="352" mass="39161">MEDDLEPRYLEYPSTTNQEQGLDLELASAALYATFPLQGLGQYYPHQETINHQPQFQATISRDLQLNTDIVLSNFSWGDQGSSSSGVLLSSSANSITRGYFHDCEDREPRLHNYEVISTFPFQHENTSAHLFKAPNNNNDEEIFEARTILFSASNSPEAETEIDEDPVSPLQQSSSSTSLARLNPNPNPNQTSHQPNRGDHHHHYPSALRPQSPSSSKPPSPKPRVSLPPTPTTLNSKKDKTLQEIISCTNCTTKITPLWRRDPQGLPVCNACGLFEKLHGTPRPLSLKTDDFKRRKRSRCDGVGPAGETQRERGEGRRGSTRGIAAVTSELQMRSLRGGRVVEDTSGQAFR</sequence>
<dbReference type="GO" id="GO:0000122">
    <property type="term" value="P:negative regulation of transcription by RNA polymerase II"/>
    <property type="evidence" value="ECO:0007669"/>
    <property type="project" value="TreeGrafter"/>
</dbReference>
<feature type="compositionally biased region" description="Low complexity" evidence="10">
    <location>
        <begin position="169"/>
        <end position="180"/>
    </location>
</feature>
<evidence type="ECO:0000256" key="3">
    <source>
        <dbReference type="ARBA" id="ARBA00022771"/>
    </source>
</evidence>
<keyword evidence="6" id="KW-0534">Nitrate assimilation</keyword>
<keyword evidence="13" id="KW-1185">Reference proteome</keyword>
<dbReference type="OrthoDB" id="515401at2759"/>
<feature type="region of interest" description="Disordered" evidence="10">
    <location>
        <begin position="155"/>
        <end position="239"/>
    </location>
</feature>
<dbReference type="GO" id="GO:0000978">
    <property type="term" value="F:RNA polymerase II cis-regulatory region sequence-specific DNA binding"/>
    <property type="evidence" value="ECO:0007669"/>
    <property type="project" value="TreeGrafter"/>
</dbReference>
<feature type="domain" description="GATA-type" evidence="11">
    <location>
        <begin position="243"/>
        <end position="296"/>
    </location>
</feature>
<dbReference type="InterPro" id="IPR000679">
    <property type="entry name" value="Znf_GATA"/>
</dbReference>
<dbReference type="Proteomes" id="UP000566819">
    <property type="component" value="Unassembled WGS sequence"/>
</dbReference>
<comment type="caution">
    <text evidence="12">The sequence shown here is derived from an EMBL/GenBank/DDBJ whole genome shotgun (WGS) entry which is preliminary data.</text>
</comment>
<proteinExistence type="predicted"/>
<evidence type="ECO:0000256" key="9">
    <source>
        <dbReference type="PROSITE-ProRule" id="PRU00094"/>
    </source>
</evidence>
<keyword evidence="8" id="KW-0539">Nucleus</keyword>
<evidence type="ECO:0000256" key="7">
    <source>
        <dbReference type="ARBA" id="ARBA00023163"/>
    </source>
</evidence>
<evidence type="ECO:0000256" key="10">
    <source>
        <dbReference type="SAM" id="MobiDB-lite"/>
    </source>
</evidence>
<evidence type="ECO:0000256" key="1">
    <source>
        <dbReference type="ARBA" id="ARBA00004123"/>
    </source>
</evidence>
<keyword evidence="5" id="KW-0805">Transcription regulation</keyword>
<dbReference type="PRINTS" id="PR00619">
    <property type="entry name" value="GATAZNFINGER"/>
</dbReference>
<dbReference type="InterPro" id="IPR013088">
    <property type="entry name" value="Znf_NHR/GATA"/>
</dbReference>
<protein>
    <recommendedName>
        <fullName evidence="11">GATA-type domain-containing protein</fullName>
    </recommendedName>
</protein>
<dbReference type="GO" id="GO:0000981">
    <property type="term" value="F:DNA-binding transcription factor activity, RNA polymerase II-specific"/>
    <property type="evidence" value="ECO:0007669"/>
    <property type="project" value="TreeGrafter"/>
</dbReference>
<evidence type="ECO:0000256" key="6">
    <source>
        <dbReference type="ARBA" id="ARBA00023063"/>
    </source>
</evidence>
<evidence type="ECO:0000256" key="2">
    <source>
        <dbReference type="ARBA" id="ARBA00022723"/>
    </source>
</evidence>
<organism evidence="12 13">
    <name type="scientific">Cudoniella acicularis</name>
    <dbReference type="NCBI Taxonomy" id="354080"/>
    <lineage>
        <taxon>Eukaryota</taxon>
        <taxon>Fungi</taxon>
        <taxon>Dikarya</taxon>
        <taxon>Ascomycota</taxon>
        <taxon>Pezizomycotina</taxon>
        <taxon>Leotiomycetes</taxon>
        <taxon>Helotiales</taxon>
        <taxon>Tricladiaceae</taxon>
        <taxon>Cudoniella</taxon>
    </lineage>
</organism>
<evidence type="ECO:0000256" key="4">
    <source>
        <dbReference type="ARBA" id="ARBA00022833"/>
    </source>
</evidence>
<dbReference type="Gene3D" id="3.30.50.10">
    <property type="entry name" value="Erythroid Transcription Factor GATA-1, subunit A"/>
    <property type="match status" value="1"/>
</dbReference>
<dbReference type="FunFam" id="3.30.50.10:FF:000007">
    <property type="entry name" value="Nitrogen regulatory AreA, N-terminal"/>
    <property type="match status" value="1"/>
</dbReference>
<dbReference type="InterPro" id="IPR039355">
    <property type="entry name" value="Transcription_factor_GATA"/>
</dbReference>
<evidence type="ECO:0000313" key="12">
    <source>
        <dbReference type="EMBL" id="KAF4624275.1"/>
    </source>
</evidence>
<feature type="compositionally biased region" description="Basic and acidic residues" evidence="10">
    <location>
        <begin position="310"/>
        <end position="319"/>
    </location>
</feature>
<keyword evidence="2" id="KW-0479">Metal-binding</keyword>
<comment type="subcellular location">
    <subcellularLocation>
        <location evidence="1">Nucleus</location>
    </subcellularLocation>
</comment>
<dbReference type="GO" id="GO:0008270">
    <property type="term" value="F:zinc ion binding"/>
    <property type="evidence" value="ECO:0007669"/>
    <property type="project" value="UniProtKB-KW"/>
</dbReference>
<dbReference type="CDD" id="cd00202">
    <property type="entry name" value="ZnF_GATA"/>
    <property type="match status" value="1"/>
</dbReference>
<keyword evidence="7" id="KW-0804">Transcription</keyword>
<reference evidence="12 13" key="1">
    <citation type="submission" date="2020-03" db="EMBL/GenBank/DDBJ databases">
        <title>Draft Genome Sequence of Cudoniella acicularis.</title>
        <authorList>
            <person name="Buettner E."/>
            <person name="Kellner H."/>
        </authorList>
    </citation>
    <scope>NUCLEOTIDE SEQUENCE [LARGE SCALE GENOMIC DNA]</scope>
    <source>
        <strain evidence="12 13">DSM 108380</strain>
    </source>
</reference>
<dbReference type="EMBL" id="JAAMPI010001711">
    <property type="protein sequence ID" value="KAF4624275.1"/>
    <property type="molecule type" value="Genomic_DNA"/>
</dbReference>
<name>A0A8H4R6D1_9HELO</name>
<evidence type="ECO:0000259" key="11">
    <source>
        <dbReference type="PROSITE" id="PS50114"/>
    </source>
</evidence>
<accession>A0A8H4R6D1</accession>
<dbReference type="Pfam" id="PF00320">
    <property type="entry name" value="GATA"/>
    <property type="match status" value="1"/>
</dbReference>
<gene>
    <name evidence="12" type="ORF">G7Y89_g13900</name>
</gene>
<dbReference type="SMART" id="SM00401">
    <property type="entry name" value="ZnF_GATA"/>
    <property type="match status" value="1"/>
</dbReference>
<feature type="compositionally biased region" description="Pro residues" evidence="10">
    <location>
        <begin position="217"/>
        <end position="232"/>
    </location>
</feature>
<dbReference type="PROSITE" id="PS00344">
    <property type="entry name" value="GATA_ZN_FINGER_1"/>
    <property type="match status" value="1"/>
</dbReference>
<dbReference type="PROSITE" id="PS50114">
    <property type="entry name" value="GATA_ZN_FINGER_2"/>
    <property type="match status" value="1"/>
</dbReference>
<dbReference type="AlphaFoldDB" id="A0A8H4R6D1"/>
<evidence type="ECO:0000256" key="5">
    <source>
        <dbReference type="ARBA" id="ARBA00023015"/>
    </source>
</evidence>
<feature type="region of interest" description="Disordered" evidence="10">
    <location>
        <begin position="297"/>
        <end position="326"/>
    </location>
</feature>
<dbReference type="PANTHER" id="PTHR10071:SF281">
    <property type="entry name" value="BOX A-BINDING FACTOR-RELATED"/>
    <property type="match status" value="1"/>
</dbReference>
<dbReference type="GO" id="GO:0045944">
    <property type="term" value="P:positive regulation of transcription by RNA polymerase II"/>
    <property type="evidence" value="ECO:0007669"/>
    <property type="project" value="TreeGrafter"/>
</dbReference>
<evidence type="ECO:0000256" key="8">
    <source>
        <dbReference type="ARBA" id="ARBA00023242"/>
    </source>
</evidence>